<feature type="transmembrane region" description="Helical" evidence="1">
    <location>
        <begin position="530"/>
        <end position="550"/>
    </location>
</feature>
<dbReference type="EMBL" id="NMQU01000112">
    <property type="protein sequence ID" value="OXM44815.1"/>
    <property type="molecule type" value="Genomic_DNA"/>
</dbReference>
<keyword evidence="3" id="KW-1185">Reference proteome</keyword>
<feature type="transmembrane region" description="Helical" evidence="1">
    <location>
        <begin position="431"/>
        <end position="452"/>
    </location>
</feature>
<comment type="caution">
    <text evidence="2">The sequence shown here is derived from an EMBL/GenBank/DDBJ whole genome shotgun (WGS) entry which is preliminary data.</text>
</comment>
<keyword evidence="1" id="KW-0472">Membrane</keyword>
<feature type="transmembrane region" description="Helical" evidence="1">
    <location>
        <begin position="653"/>
        <end position="673"/>
    </location>
</feature>
<reference evidence="2 3" key="1">
    <citation type="submission" date="2017-07" db="EMBL/GenBank/DDBJ databases">
        <title>Amycolatopsis alba DSM 44262 Genome sequencing and assembly.</title>
        <authorList>
            <person name="Kaur N."/>
            <person name="Mayilraj S."/>
        </authorList>
    </citation>
    <scope>NUCLEOTIDE SEQUENCE [LARGE SCALE GENOMIC DNA]</scope>
    <source>
        <strain evidence="2 3">DSM 44262</strain>
    </source>
</reference>
<keyword evidence="1" id="KW-1133">Transmembrane helix</keyword>
<feature type="transmembrane region" description="Helical" evidence="1">
    <location>
        <begin position="693"/>
        <end position="711"/>
    </location>
</feature>
<dbReference type="Proteomes" id="UP000215563">
    <property type="component" value="Unassembled WGS sequence"/>
</dbReference>
<feature type="transmembrane region" description="Helical" evidence="1">
    <location>
        <begin position="464"/>
        <end position="483"/>
    </location>
</feature>
<feature type="transmembrane region" description="Helical" evidence="1">
    <location>
        <begin position="495"/>
        <end position="518"/>
    </location>
</feature>
<keyword evidence="1" id="KW-0812">Transmembrane</keyword>
<feature type="transmembrane region" description="Helical" evidence="1">
    <location>
        <begin position="625"/>
        <end position="646"/>
    </location>
</feature>
<organism evidence="2 3">
    <name type="scientific">Amycolatopsis alba DSM 44262</name>
    <dbReference type="NCBI Taxonomy" id="1125972"/>
    <lineage>
        <taxon>Bacteria</taxon>
        <taxon>Bacillati</taxon>
        <taxon>Actinomycetota</taxon>
        <taxon>Actinomycetes</taxon>
        <taxon>Pseudonocardiales</taxon>
        <taxon>Pseudonocardiaceae</taxon>
        <taxon>Amycolatopsis</taxon>
    </lineage>
</organism>
<evidence type="ECO:0000313" key="2">
    <source>
        <dbReference type="EMBL" id="OXM44815.1"/>
    </source>
</evidence>
<dbReference type="AlphaFoldDB" id="A0A229RE05"/>
<name>A0A229RE05_AMYAL</name>
<evidence type="ECO:0000313" key="3">
    <source>
        <dbReference type="Proteomes" id="UP000215563"/>
    </source>
</evidence>
<sequence length="719" mass="78069">MTFDYGYTMACSACPAITPLTSTDYHHEINQAHIACHGCGADIHFGRAVMALRDADDPALDDDYLATVAWYHTSTHSDWPWGSRTMPAATLAVHRRHMPEDAVDRARVRHENQALHLGTYEAAIEAMLRRMHDQDDGGAQFFLYRVALRAADLTAERGWRDENTDDAARISQDDLGDADVVRYLNVFESPGSISLAVRPSAIATIQRIGLPISTLPGDVEPSLLVKVGELRAEHDRWEPERAQLKPSPLDLLRREASARREALLGHRSRARRRGLPGQLPRLLEEQYLSGVSEPVRERFTGAVGAWHSAQEAQVSDTDYVTRYARMAALLTQHRQVRHLLADADLLSAGASPAALGMLLRRGRDEPRSFRRSLWALHPPLRRRLDVLDRGDIERHTRAEEGFAFGALIGVVQPTLSFFLEPLLQPIADLRMTVLVAVLLLGYAWGTTVWRAHTADDAQPVFDRVVSVLGLPAGVVLGLAFSLTGTGSEPFEAVTLWHWALGGAALIGAASLCGGIAALWHRHRPGTSPWWVGLVAVLVFTGAIELIDSLGAAVKLGGVVEIWLGMTAEPWWALLAGEIVIAVVAWLLATGARLRMLCLAVVISLPVAVSRLIFSAPILRENALDHLLLDGVVASVAGLVAFLICVVAGGRAGVAAGVACAWPAALLTALVLTLKFNHPMDLAWLSVRQVAANLAPALLLLTALTAIVPARGGTERTVQR</sequence>
<accession>A0A229RE05</accession>
<feature type="transmembrane region" description="Helical" evidence="1">
    <location>
        <begin position="570"/>
        <end position="588"/>
    </location>
</feature>
<proteinExistence type="predicted"/>
<feature type="transmembrane region" description="Helical" evidence="1">
    <location>
        <begin position="595"/>
        <end position="613"/>
    </location>
</feature>
<gene>
    <name evidence="2" type="ORF">CFP75_33375</name>
</gene>
<protein>
    <submittedName>
        <fullName evidence="2">Uncharacterized protein</fullName>
    </submittedName>
</protein>
<evidence type="ECO:0000256" key="1">
    <source>
        <dbReference type="SAM" id="Phobius"/>
    </source>
</evidence>